<reference evidence="1 2" key="1">
    <citation type="submission" date="2024-06" db="EMBL/GenBank/DDBJ databases">
        <authorList>
            <person name="Bataeva Y.V."/>
            <person name="Grigorian L.N."/>
            <person name="Solomentsev V.I."/>
        </authorList>
    </citation>
    <scope>NUCLEOTIDE SEQUENCE [LARGE SCALE GENOMIC DNA]</scope>
    <source>
        <strain evidence="2">SCPM-O-B-12605 (RCAM04882)</strain>
    </source>
</reference>
<proteinExistence type="predicted"/>
<name>A0ABV1ZPS3_9ACTN</name>
<sequence length="96" mass="10403">MRTVARESVTLHGRTITLWSTANPGSQSSLHAGIRGGSPGDMVWLRTQYSPNRINTRSVPSGATGAATPSLRPDTYYAACGQAYNRNDIKCTGYWL</sequence>
<dbReference type="EMBL" id="JBEQNB010000002">
    <property type="protein sequence ID" value="MES0833110.1"/>
    <property type="molecule type" value="Genomic_DNA"/>
</dbReference>
<gene>
    <name evidence="1" type="ORF">ABUK86_04950</name>
</gene>
<evidence type="ECO:0000313" key="2">
    <source>
        <dbReference type="Proteomes" id="UP001432401"/>
    </source>
</evidence>
<keyword evidence="2" id="KW-1185">Reference proteome</keyword>
<evidence type="ECO:0000313" key="1">
    <source>
        <dbReference type="EMBL" id="MES0833110.1"/>
    </source>
</evidence>
<dbReference type="RefSeq" id="WP_352982739.1">
    <property type="nucleotide sequence ID" value="NZ_JBEQNA010000001.1"/>
</dbReference>
<accession>A0ABV1ZPS3</accession>
<organism evidence="1 2">
    <name type="scientific">Nocardiopsis tropica</name>
    <dbReference type="NCBI Taxonomy" id="109330"/>
    <lineage>
        <taxon>Bacteria</taxon>
        <taxon>Bacillati</taxon>
        <taxon>Actinomycetota</taxon>
        <taxon>Actinomycetes</taxon>
        <taxon>Streptosporangiales</taxon>
        <taxon>Nocardiopsidaceae</taxon>
        <taxon>Nocardiopsis</taxon>
    </lineage>
</organism>
<protein>
    <submittedName>
        <fullName evidence="1">Uncharacterized protein</fullName>
    </submittedName>
</protein>
<dbReference type="Proteomes" id="UP001432401">
    <property type="component" value="Unassembled WGS sequence"/>
</dbReference>
<comment type="caution">
    <text evidence="1">The sequence shown here is derived from an EMBL/GenBank/DDBJ whole genome shotgun (WGS) entry which is preliminary data.</text>
</comment>